<feature type="non-terminal residue" evidence="1">
    <location>
        <position position="135"/>
    </location>
</feature>
<dbReference type="OrthoDB" id="2672272at2759"/>
<reference evidence="2" key="2">
    <citation type="submission" date="2015-01" db="EMBL/GenBank/DDBJ databases">
        <title>Evolutionary Origins and Diversification of the Mycorrhizal Mutualists.</title>
        <authorList>
            <consortium name="DOE Joint Genome Institute"/>
            <consortium name="Mycorrhizal Genomics Consortium"/>
            <person name="Kohler A."/>
            <person name="Kuo A."/>
            <person name="Nagy L.G."/>
            <person name="Floudas D."/>
            <person name="Copeland A."/>
            <person name="Barry K.W."/>
            <person name="Cichocki N."/>
            <person name="Veneault-Fourrey C."/>
            <person name="LaButti K."/>
            <person name="Lindquist E.A."/>
            <person name="Lipzen A."/>
            <person name="Lundell T."/>
            <person name="Morin E."/>
            <person name="Murat C."/>
            <person name="Riley R."/>
            <person name="Ohm R."/>
            <person name="Sun H."/>
            <person name="Tunlid A."/>
            <person name="Henrissat B."/>
            <person name="Grigoriev I.V."/>
            <person name="Hibbett D.S."/>
            <person name="Martin F."/>
        </authorList>
    </citation>
    <scope>NUCLEOTIDE SEQUENCE [LARGE SCALE GENOMIC DNA]</scope>
    <source>
        <strain evidence="2">Foug A</strain>
    </source>
</reference>
<dbReference type="EMBL" id="KN822071">
    <property type="protein sequence ID" value="KIM59679.1"/>
    <property type="molecule type" value="Genomic_DNA"/>
</dbReference>
<protein>
    <recommendedName>
        <fullName evidence="3">Non-specific serine/threonine protein kinase</fullName>
    </recommendedName>
</protein>
<reference evidence="1 2" key="1">
    <citation type="submission" date="2014-04" db="EMBL/GenBank/DDBJ databases">
        <authorList>
            <consortium name="DOE Joint Genome Institute"/>
            <person name="Kuo A."/>
            <person name="Kohler A."/>
            <person name="Nagy L.G."/>
            <person name="Floudas D."/>
            <person name="Copeland A."/>
            <person name="Barry K.W."/>
            <person name="Cichocki N."/>
            <person name="Veneault-Fourrey C."/>
            <person name="LaButti K."/>
            <person name="Lindquist E.A."/>
            <person name="Lipzen A."/>
            <person name="Lundell T."/>
            <person name="Morin E."/>
            <person name="Murat C."/>
            <person name="Sun H."/>
            <person name="Tunlid A."/>
            <person name="Henrissat B."/>
            <person name="Grigoriev I.V."/>
            <person name="Hibbett D.S."/>
            <person name="Martin F."/>
            <person name="Nordberg H.P."/>
            <person name="Cantor M.N."/>
            <person name="Hua S.X."/>
        </authorList>
    </citation>
    <scope>NUCLEOTIDE SEQUENCE [LARGE SCALE GENOMIC DNA]</scope>
    <source>
        <strain evidence="1 2">Foug A</strain>
    </source>
</reference>
<dbReference type="InParanoid" id="A0A0C3DU23"/>
<proteinExistence type="predicted"/>
<dbReference type="AlphaFoldDB" id="A0A0C3DU23"/>
<gene>
    <name evidence="1" type="ORF">SCLCIDRAFT_58957</name>
</gene>
<evidence type="ECO:0000313" key="2">
    <source>
        <dbReference type="Proteomes" id="UP000053989"/>
    </source>
</evidence>
<organism evidence="1 2">
    <name type="scientific">Scleroderma citrinum Foug A</name>
    <dbReference type="NCBI Taxonomy" id="1036808"/>
    <lineage>
        <taxon>Eukaryota</taxon>
        <taxon>Fungi</taxon>
        <taxon>Dikarya</taxon>
        <taxon>Basidiomycota</taxon>
        <taxon>Agaricomycotina</taxon>
        <taxon>Agaricomycetes</taxon>
        <taxon>Agaricomycetidae</taxon>
        <taxon>Boletales</taxon>
        <taxon>Sclerodermatineae</taxon>
        <taxon>Sclerodermataceae</taxon>
        <taxon>Scleroderma</taxon>
    </lineage>
</organism>
<dbReference type="Proteomes" id="UP000053989">
    <property type="component" value="Unassembled WGS sequence"/>
</dbReference>
<keyword evidence="2" id="KW-1185">Reference proteome</keyword>
<sequence length="135" mass="15410">ASTMNTAAKDVLRIYHGAVDQATITTRPTPEVIKRICQVLEDLGMALRAESEYKYKCVCAKRKLLGLLGSGSAVWLVRMGWRPYLQRYSTSVGDEVRFSVKITCIDRLKDTYSLDIRHLKGSLRSYRFLYDAIKE</sequence>
<feature type="non-terminal residue" evidence="1">
    <location>
        <position position="1"/>
    </location>
</feature>
<evidence type="ECO:0008006" key="3">
    <source>
        <dbReference type="Google" id="ProtNLM"/>
    </source>
</evidence>
<dbReference type="HOGENOM" id="CLU_126676_0_0_1"/>
<dbReference type="Gene3D" id="3.30.310.80">
    <property type="entry name" value="Kinase associated domain 1, KA1"/>
    <property type="match status" value="1"/>
</dbReference>
<evidence type="ECO:0000313" key="1">
    <source>
        <dbReference type="EMBL" id="KIM59679.1"/>
    </source>
</evidence>
<name>A0A0C3DU23_9AGAM</name>
<accession>A0A0C3DU23</accession>